<dbReference type="RefSeq" id="WP_137089172.1">
    <property type="nucleotide sequence ID" value="NZ_CP028923.1"/>
</dbReference>
<evidence type="ECO:0000313" key="2">
    <source>
        <dbReference type="Proteomes" id="UP000298616"/>
    </source>
</evidence>
<name>A0A4D7JY27_9BACT</name>
<dbReference type="PROSITE" id="PS51257">
    <property type="entry name" value="PROKAR_LIPOPROTEIN"/>
    <property type="match status" value="1"/>
</dbReference>
<dbReference type="OrthoDB" id="892266at2"/>
<proteinExistence type="predicted"/>
<dbReference type="Proteomes" id="UP000298616">
    <property type="component" value="Chromosome"/>
</dbReference>
<accession>A0A4D7JY27</accession>
<dbReference type="AlphaFoldDB" id="A0A4D7JY27"/>
<reference evidence="1 2" key="1">
    <citation type="submission" date="2018-04" db="EMBL/GenBank/DDBJ databases">
        <title>Complete genome uncultured novel isolate.</title>
        <authorList>
            <person name="Merlino G."/>
        </authorList>
    </citation>
    <scope>NUCLEOTIDE SEQUENCE [LARGE SCALE GENOMIC DNA]</scope>
    <source>
        <strain evidence="2">R1DC9</strain>
    </source>
</reference>
<dbReference type="EMBL" id="CP028923">
    <property type="protein sequence ID" value="QCK13574.1"/>
    <property type="molecule type" value="Genomic_DNA"/>
</dbReference>
<organism evidence="1 2">
    <name type="scientific">Mangrovivirga cuniculi</name>
    <dbReference type="NCBI Taxonomy" id="2715131"/>
    <lineage>
        <taxon>Bacteria</taxon>
        <taxon>Pseudomonadati</taxon>
        <taxon>Bacteroidota</taxon>
        <taxon>Cytophagia</taxon>
        <taxon>Cytophagales</taxon>
        <taxon>Mangrovivirgaceae</taxon>
        <taxon>Mangrovivirga</taxon>
    </lineage>
</organism>
<keyword evidence="2" id="KW-1185">Reference proteome</keyword>
<evidence type="ECO:0000313" key="1">
    <source>
        <dbReference type="EMBL" id="QCK13574.1"/>
    </source>
</evidence>
<dbReference type="KEGG" id="fpf:DCC35_01800"/>
<protein>
    <submittedName>
        <fullName evidence="1">Uncharacterized protein</fullName>
    </submittedName>
</protein>
<gene>
    <name evidence="1" type="ORF">DCC35_01800</name>
</gene>
<sequence length="267" mass="30448">MKTPYSILIAVIIIFASCEDNKEKKSSTKSDSVDSAFYNPPAPGFNMAESDEKAISIADSVMMAMGGRKAYDNTRFIGFDFFGFRKVWWDKFADSAIIKLNKKDLKILVDLDTKNGSVWKDGEQLQNPDSVKHYSNYGYEAWVNDTYWLLMPYKLKDSGVTLKYLREDTTKEGPAHVLQLTFNSVGVTPDNKYEVFIDHSDNLVRKWSYFSNATDTVPGMVTPWNDYQNYNGLLLSSDRGSRNITDIVVTNNLSETPFSEYYQHDSN</sequence>